<dbReference type="PROSITE" id="PS51186">
    <property type="entry name" value="GNAT"/>
    <property type="match status" value="1"/>
</dbReference>
<dbReference type="Pfam" id="PF00583">
    <property type="entry name" value="Acetyltransf_1"/>
    <property type="match status" value="1"/>
</dbReference>
<dbReference type="GO" id="GO:0016747">
    <property type="term" value="F:acyltransferase activity, transferring groups other than amino-acyl groups"/>
    <property type="evidence" value="ECO:0007669"/>
    <property type="project" value="InterPro"/>
</dbReference>
<gene>
    <name evidence="2" type="ORF">ATK30_5943</name>
</gene>
<proteinExistence type="predicted"/>
<accession>A0A2N3WME8</accession>
<dbReference type="SUPFAM" id="SSF55729">
    <property type="entry name" value="Acyl-CoA N-acyltransferases (Nat)"/>
    <property type="match status" value="1"/>
</dbReference>
<dbReference type="Gene3D" id="3.40.630.30">
    <property type="match status" value="1"/>
</dbReference>
<name>A0A2N3WME8_9PSEU</name>
<organism evidence="2 3">
    <name type="scientific">Amycolatopsis echigonensis</name>
    <dbReference type="NCBI Taxonomy" id="2576905"/>
    <lineage>
        <taxon>Bacteria</taxon>
        <taxon>Bacillati</taxon>
        <taxon>Actinomycetota</taxon>
        <taxon>Actinomycetes</taxon>
        <taxon>Pseudonocardiales</taxon>
        <taxon>Pseudonocardiaceae</taxon>
        <taxon>Amycolatopsis</taxon>
    </lineage>
</organism>
<feature type="domain" description="N-acetyltransferase" evidence="1">
    <location>
        <begin position="34"/>
        <end position="156"/>
    </location>
</feature>
<protein>
    <submittedName>
        <fullName evidence="2">Acetyltransferase (GNAT) family protein</fullName>
    </submittedName>
</protein>
<keyword evidence="3" id="KW-1185">Reference proteome</keyword>
<reference evidence="2 3" key="1">
    <citation type="submission" date="2017-12" db="EMBL/GenBank/DDBJ databases">
        <title>Sequencing the genomes of 1000 Actinobacteria strains.</title>
        <authorList>
            <person name="Klenk H.-P."/>
        </authorList>
    </citation>
    <scope>NUCLEOTIDE SEQUENCE [LARGE SCALE GENOMIC DNA]</scope>
    <source>
        <strain evidence="2 3">DSM 45165</strain>
    </source>
</reference>
<evidence type="ECO:0000313" key="2">
    <source>
        <dbReference type="EMBL" id="PKV95046.1"/>
    </source>
</evidence>
<dbReference type="Proteomes" id="UP000233750">
    <property type="component" value="Unassembled WGS sequence"/>
</dbReference>
<dbReference type="InterPro" id="IPR016181">
    <property type="entry name" value="Acyl_CoA_acyltransferase"/>
</dbReference>
<comment type="caution">
    <text evidence="2">The sequence shown here is derived from an EMBL/GenBank/DDBJ whole genome shotgun (WGS) entry which is preliminary data.</text>
</comment>
<evidence type="ECO:0000259" key="1">
    <source>
        <dbReference type="PROSITE" id="PS51186"/>
    </source>
</evidence>
<dbReference type="CDD" id="cd04301">
    <property type="entry name" value="NAT_SF"/>
    <property type="match status" value="1"/>
</dbReference>
<dbReference type="EMBL" id="PJMY01000003">
    <property type="protein sequence ID" value="PKV95046.1"/>
    <property type="molecule type" value="Genomic_DNA"/>
</dbReference>
<dbReference type="InterPro" id="IPR000182">
    <property type="entry name" value="GNAT_dom"/>
</dbReference>
<dbReference type="AlphaFoldDB" id="A0A2N3WME8"/>
<sequence length="156" mass="17517">MPELTYLEMTHPSELRPSTSTFSGQVQLKPIDGNEVRTLTLAVGRDFAWPSQQWDTQQWDEYLGNPTMRHWAGVIDGAAVGLLSLNLRQAPDIEIDSFGLVPERIGHGIGGPFLTEAVTMTWGLPAQRVWLHTSSDDHPHALQNYLARGFRPFKRP</sequence>
<dbReference type="RefSeq" id="WP_101438245.1">
    <property type="nucleotide sequence ID" value="NZ_PJMY01000003.1"/>
</dbReference>
<evidence type="ECO:0000313" key="3">
    <source>
        <dbReference type="Proteomes" id="UP000233750"/>
    </source>
</evidence>